<comment type="caution">
    <text evidence="1">The sequence shown here is derived from an EMBL/GenBank/DDBJ whole genome shotgun (WGS) entry which is preliminary data.</text>
</comment>
<dbReference type="AlphaFoldDB" id="X0XKV0"/>
<name>X0XKV0_9ZZZZ</name>
<dbReference type="EMBL" id="BARS01044541">
    <property type="protein sequence ID" value="GAG37278.1"/>
    <property type="molecule type" value="Genomic_DNA"/>
</dbReference>
<accession>X0XKV0</accession>
<protein>
    <submittedName>
        <fullName evidence="1">Uncharacterized protein</fullName>
    </submittedName>
</protein>
<proteinExistence type="predicted"/>
<gene>
    <name evidence="1" type="ORF">S01H1_67272</name>
</gene>
<feature type="non-terminal residue" evidence="1">
    <location>
        <position position="249"/>
    </location>
</feature>
<reference evidence="1" key="1">
    <citation type="journal article" date="2014" name="Front. Microbiol.">
        <title>High frequency of phylogenetically diverse reductive dehalogenase-homologous genes in deep subseafloor sedimentary metagenomes.</title>
        <authorList>
            <person name="Kawai M."/>
            <person name="Futagami T."/>
            <person name="Toyoda A."/>
            <person name="Takaki Y."/>
            <person name="Nishi S."/>
            <person name="Hori S."/>
            <person name="Arai W."/>
            <person name="Tsubouchi T."/>
            <person name="Morono Y."/>
            <person name="Uchiyama I."/>
            <person name="Ito T."/>
            <person name="Fujiyama A."/>
            <person name="Inagaki F."/>
            <person name="Takami H."/>
        </authorList>
    </citation>
    <scope>NUCLEOTIDE SEQUENCE</scope>
    <source>
        <strain evidence="1">Expedition CK06-06</strain>
    </source>
</reference>
<sequence length="249" mass="26017">AEFALYEPFDYPDAALNGQGGALGTIGTWTTNDTGFEAGWWCHPEGELTGQFDDIGGGLNMFDGTVDNLLTSGGFVGSAGPEEQGSAFGTRDQTGNMDANIGLDPSVTATFQSGTTTWFSYVGAHADNRNQGSPTFMLCTDPTENGTRGVTMQNSGNGIGGVGGPPRYNLQDVYPHYFSGGVHHQTPGGYLGGVFGGHDGIVTAFCSTSTCDGALDESGQPRTQTMAWQISDANEFGAPNIVVGKIEWD</sequence>
<organism evidence="1">
    <name type="scientific">marine sediment metagenome</name>
    <dbReference type="NCBI Taxonomy" id="412755"/>
    <lineage>
        <taxon>unclassified sequences</taxon>
        <taxon>metagenomes</taxon>
        <taxon>ecological metagenomes</taxon>
    </lineage>
</organism>
<evidence type="ECO:0000313" key="1">
    <source>
        <dbReference type="EMBL" id="GAG37278.1"/>
    </source>
</evidence>
<feature type="non-terminal residue" evidence="1">
    <location>
        <position position="1"/>
    </location>
</feature>